<dbReference type="Pfam" id="PF08240">
    <property type="entry name" value="ADH_N"/>
    <property type="match status" value="1"/>
</dbReference>
<evidence type="ECO:0000256" key="1">
    <source>
        <dbReference type="ARBA" id="ARBA00022723"/>
    </source>
</evidence>
<evidence type="ECO:0000313" key="7">
    <source>
        <dbReference type="Proteomes" id="UP001144205"/>
    </source>
</evidence>
<dbReference type="PANTHER" id="PTHR43401">
    <property type="entry name" value="L-THREONINE 3-DEHYDROGENASE"/>
    <property type="match status" value="1"/>
</dbReference>
<dbReference type="SUPFAM" id="SSF50129">
    <property type="entry name" value="GroES-like"/>
    <property type="match status" value="1"/>
</dbReference>
<comment type="caution">
    <text evidence="6">The sequence shown here is derived from an EMBL/GenBank/DDBJ whole genome shotgun (WGS) entry which is preliminary data.</text>
</comment>
<name>A0ABQ5LRF4_9RHOB</name>
<dbReference type="InterPro" id="IPR036291">
    <property type="entry name" value="NAD(P)-bd_dom_sf"/>
</dbReference>
<evidence type="ECO:0000256" key="4">
    <source>
        <dbReference type="RuleBase" id="RU361277"/>
    </source>
</evidence>
<sequence length="357" mass="37621">MLAARLEGVRGKVVVEEMQIPDIGPDDALVRVTASGICRSDWHVWNGDWGWLGFKLEPGTVLGHEIGGIVEAVGDNVRGLKPGDRVTVPFNLACGCCTHCSRGEQNLCDDRVSPHLIPGSGGWAQYVRAPNASLNCIPLPDGVDELTAAALGCRYMTAWRAVRSRGALRGGESIAVFGCGAVGLAAIEIARALGGRVIAIDIDDAKLARAREIGATQTLNVRGMSPADTGLAVKAITDRGAGVDIALDALGSTRTANSAIHALRRGGRLAQVGLTSQEEQGNILVPMDKIVLNELEILGSLGNPQSQYAELLGLVAAGRLNPKRLVSREVSLSEVGSVLEDMDQFKTDGYVIITDFA</sequence>
<dbReference type="InterPro" id="IPR020843">
    <property type="entry name" value="ER"/>
</dbReference>
<keyword evidence="2 4" id="KW-0862">Zinc</keyword>
<dbReference type="InterPro" id="IPR013154">
    <property type="entry name" value="ADH-like_N"/>
</dbReference>
<dbReference type="Gene3D" id="3.90.180.10">
    <property type="entry name" value="Medium-chain alcohol dehydrogenases, catalytic domain"/>
    <property type="match status" value="1"/>
</dbReference>
<evidence type="ECO:0000256" key="2">
    <source>
        <dbReference type="ARBA" id="ARBA00022833"/>
    </source>
</evidence>
<reference evidence="6" key="1">
    <citation type="journal article" date="2023" name="Int. J. Syst. Evol. Microbiol.">
        <title>Sinisalibacter aestuarii sp. nov., isolated from estuarine sediment of the Arakawa River.</title>
        <authorList>
            <person name="Arafat S.T."/>
            <person name="Hirano S."/>
            <person name="Sato A."/>
            <person name="Takeuchi K."/>
            <person name="Yasuda T."/>
            <person name="Terahara T."/>
            <person name="Hamada M."/>
            <person name="Kobayashi T."/>
        </authorList>
    </citation>
    <scope>NUCLEOTIDE SEQUENCE</scope>
    <source>
        <strain evidence="6">B-399</strain>
    </source>
</reference>
<dbReference type="Pfam" id="PF00107">
    <property type="entry name" value="ADH_zinc_N"/>
    <property type="match status" value="1"/>
</dbReference>
<protein>
    <submittedName>
        <fullName evidence="6">Alcohol dehydrogenase</fullName>
    </submittedName>
</protein>
<keyword evidence="7" id="KW-1185">Reference proteome</keyword>
<dbReference type="InterPro" id="IPR013149">
    <property type="entry name" value="ADH-like_C"/>
</dbReference>
<comment type="similarity">
    <text evidence="4">Belongs to the zinc-containing alcohol dehydrogenase family.</text>
</comment>
<dbReference type="InterPro" id="IPR050129">
    <property type="entry name" value="Zn_alcohol_dh"/>
</dbReference>
<dbReference type="SMART" id="SM00829">
    <property type="entry name" value="PKS_ER"/>
    <property type="match status" value="1"/>
</dbReference>
<dbReference type="PANTHER" id="PTHR43401:SF5">
    <property type="entry name" value="ALCOHOL DEHYDROGENASE-RELATED"/>
    <property type="match status" value="1"/>
</dbReference>
<dbReference type="SUPFAM" id="SSF51735">
    <property type="entry name" value="NAD(P)-binding Rossmann-fold domains"/>
    <property type="match status" value="1"/>
</dbReference>
<gene>
    <name evidence="6" type="ORF">STA1M1_07000</name>
</gene>
<evidence type="ECO:0000313" key="6">
    <source>
        <dbReference type="EMBL" id="GKY86831.1"/>
    </source>
</evidence>
<organism evidence="6 7">
    <name type="scientific">Sinisalibacter aestuarii</name>
    <dbReference type="NCBI Taxonomy" id="2949426"/>
    <lineage>
        <taxon>Bacteria</taxon>
        <taxon>Pseudomonadati</taxon>
        <taxon>Pseudomonadota</taxon>
        <taxon>Alphaproteobacteria</taxon>
        <taxon>Rhodobacterales</taxon>
        <taxon>Roseobacteraceae</taxon>
        <taxon>Sinisalibacter</taxon>
    </lineage>
</organism>
<keyword evidence="3" id="KW-0560">Oxidoreductase</keyword>
<dbReference type="InterPro" id="IPR011032">
    <property type="entry name" value="GroES-like_sf"/>
</dbReference>
<accession>A0ABQ5LRF4</accession>
<proteinExistence type="inferred from homology"/>
<keyword evidence="1 4" id="KW-0479">Metal-binding</keyword>
<feature type="domain" description="Enoyl reductase (ER)" evidence="5">
    <location>
        <begin position="8"/>
        <end position="353"/>
    </location>
</feature>
<comment type="cofactor">
    <cofactor evidence="4">
        <name>Zn(2+)</name>
        <dbReference type="ChEBI" id="CHEBI:29105"/>
    </cofactor>
</comment>
<dbReference type="EMBL" id="BROH01000001">
    <property type="protein sequence ID" value="GKY86831.1"/>
    <property type="molecule type" value="Genomic_DNA"/>
</dbReference>
<evidence type="ECO:0000259" key="5">
    <source>
        <dbReference type="SMART" id="SM00829"/>
    </source>
</evidence>
<dbReference type="RefSeq" id="WP_281840783.1">
    <property type="nucleotide sequence ID" value="NZ_BROH01000001.1"/>
</dbReference>
<evidence type="ECO:0000256" key="3">
    <source>
        <dbReference type="ARBA" id="ARBA00023002"/>
    </source>
</evidence>
<dbReference type="PROSITE" id="PS00059">
    <property type="entry name" value="ADH_ZINC"/>
    <property type="match status" value="1"/>
</dbReference>
<dbReference type="InterPro" id="IPR002328">
    <property type="entry name" value="ADH_Zn_CS"/>
</dbReference>
<dbReference type="Proteomes" id="UP001144205">
    <property type="component" value="Unassembled WGS sequence"/>
</dbReference>